<comment type="caution">
    <text evidence="2">The sequence shown here is derived from an EMBL/GenBank/DDBJ whole genome shotgun (WGS) entry which is preliminary data.</text>
</comment>
<gene>
    <name evidence="2" type="ORF">EVOR1521_LOCUS31532</name>
    <name evidence="3" type="ORF">EVOR1521_LOCUS31533</name>
</gene>
<dbReference type="Proteomes" id="UP001178507">
    <property type="component" value="Unassembled WGS sequence"/>
</dbReference>
<reference evidence="2" key="1">
    <citation type="submission" date="2023-08" db="EMBL/GenBank/DDBJ databases">
        <authorList>
            <person name="Chen Y."/>
            <person name="Shah S."/>
            <person name="Dougan E. K."/>
            <person name="Thang M."/>
            <person name="Chan C."/>
        </authorList>
    </citation>
    <scope>NUCLEOTIDE SEQUENCE</scope>
</reference>
<feature type="region of interest" description="Disordered" evidence="1">
    <location>
        <begin position="22"/>
        <end position="47"/>
    </location>
</feature>
<proteinExistence type="predicted"/>
<organism evidence="2 4">
    <name type="scientific">Effrenium voratum</name>
    <dbReference type="NCBI Taxonomy" id="2562239"/>
    <lineage>
        <taxon>Eukaryota</taxon>
        <taxon>Sar</taxon>
        <taxon>Alveolata</taxon>
        <taxon>Dinophyceae</taxon>
        <taxon>Suessiales</taxon>
        <taxon>Symbiodiniaceae</taxon>
        <taxon>Effrenium</taxon>
    </lineage>
</organism>
<name>A0AA36JQY4_9DINO</name>
<protein>
    <submittedName>
        <fullName evidence="2">Uncharacterized protein</fullName>
    </submittedName>
</protein>
<dbReference type="EMBL" id="CAUJNA010003838">
    <property type="protein sequence ID" value="CAJ1410771.1"/>
    <property type="molecule type" value="Genomic_DNA"/>
</dbReference>
<sequence length="191" mass="20804">MAVSMRFLSQASKGFENLVSHAATPKALRTPKTPKTPLSPPTPLSPMSRLSFFPESRERPMLPMPAERRVVHFADPAQGLSGNASSILGRIHAEKSPCSPSCGPDLRSAAATTRDAVLARRARQEDRTVTTPPVAAFKLELPSLLGRRALPQRAAEPLEVVDEESCAHAARKSFLEQQARRNSRAMVDFVV</sequence>
<accession>A0AA36JQY4</accession>
<evidence type="ECO:0000313" key="3">
    <source>
        <dbReference type="EMBL" id="CAJ1410771.1"/>
    </source>
</evidence>
<dbReference type="EMBL" id="CAUJNA010003838">
    <property type="protein sequence ID" value="CAJ1410770.1"/>
    <property type="molecule type" value="Genomic_DNA"/>
</dbReference>
<dbReference type="AlphaFoldDB" id="A0AA36JQY4"/>
<feature type="compositionally biased region" description="Low complexity" evidence="1">
    <location>
        <begin position="22"/>
        <end position="36"/>
    </location>
</feature>
<evidence type="ECO:0000256" key="1">
    <source>
        <dbReference type="SAM" id="MobiDB-lite"/>
    </source>
</evidence>
<evidence type="ECO:0000313" key="4">
    <source>
        <dbReference type="Proteomes" id="UP001178507"/>
    </source>
</evidence>
<evidence type="ECO:0000313" key="2">
    <source>
        <dbReference type="EMBL" id="CAJ1410770.1"/>
    </source>
</evidence>
<keyword evidence="4" id="KW-1185">Reference proteome</keyword>